<dbReference type="GO" id="GO:0016491">
    <property type="term" value="F:oxidoreductase activity"/>
    <property type="evidence" value="ECO:0007669"/>
    <property type="project" value="InterPro"/>
</dbReference>
<dbReference type="InterPro" id="IPR006311">
    <property type="entry name" value="TAT_signal"/>
</dbReference>
<accession>A0A1X4NM79</accession>
<dbReference type="SUPFAM" id="SSF55469">
    <property type="entry name" value="FMN-dependent nitroreductase-like"/>
    <property type="match status" value="1"/>
</dbReference>
<evidence type="ECO:0000313" key="1">
    <source>
        <dbReference type="EMBL" id="OSQ51380.1"/>
    </source>
</evidence>
<dbReference type="AlphaFoldDB" id="A0A1X4NM79"/>
<reference evidence="1 2" key="1">
    <citation type="submission" date="2014-03" db="EMBL/GenBank/DDBJ databases">
        <title>The draft genome sequence of Marivita geojedonensis KCTC 23882.</title>
        <authorList>
            <person name="Lai Q."/>
            <person name="Shao Z."/>
        </authorList>
    </citation>
    <scope>NUCLEOTIDE SEQUENCE [LARGE SCALE GENOMIC DNA]</scope>
    <source>
        <strain evidence="1 2">DPG-138</strain>
    </source>
</reference>
<gene>
    <name evidence="1" type="ORF">MGEO_07870</name>
</gene>
<proteinExistence type="predicted"/>
<dbReference type="InterPro" id="IPR000415">
    <property type="entry name" value="Nitroreductase-like"/>
</dbReference>
<dbReference type="EMBL" id="JFKC01000005">
    <property type="protein sequence ID" value="OSQ51380.1"/>
    <property type="molecule type" value="Genomic_DNA"/>
</dbReference>
<evidence type="ECO:0000313" key="2">
    <source>
        <dbReference type="Proteomes" id="UP000193926"/>
    </source>
</evidence>
<protein>
    <submittedName>
        <fullName evidence="1">Twin-arginine translocation pathway signal protein</fullName>
    </submittedName>
</protein>
<dbReference type="OrthoDB" id="8156917at2"/>
<dbReference type="STRING" id="1123756.MGEO_07870"/>
<organism evidence="1 2">
    <name type="scientific">Marivita geojedonensis</name>
    <dbReference type="NCBI Taxonomy" id="1123756"/>
    <lineage>
        <taxon>Bacteria</taxon>
        <taxon>Pseudomonadati</taxon>
        <taxon>Pseudomonadota</taxon>
        <taxon>Alphaproteobacteria</taxon>
        <taxon>Rhodobacterales</taxon>
        <taxon>Roseobacteraceae</taxon>
        <taxon>Marivita</taxon>
    </lineage>
</organism>
<dbReference type="Gene3D" id="3.40.109.10">
    <property type="entry name" value="NADH Oxidase"/>
    <property type="match status" value="1"/>
</dbReference>
<sequence>MTLSRRKTLGLIGGGTIVAATGGIGVFAGTRTPTKALAPWDLAGGYDDPRLRALSCALLAPNPHNRQPWEAELIGEDTVAIWRDPARDLPVTDPFARQLTVGMGCFLDLMRMAAAQEGYGIDQTLFPEGETGPVAICRFVPDAAAPDPLFAHVMARRTHKEVFEDRTLDDRARAAVTPYVSVLAEGPEAGPLRKIATEAWLIEAATPDAWKESIDLLRIGKAEINANPDGIDLGGPLFEALAMAGLLTHEASLDPSTMAAQGAIQGTVDAIASAPALVLQVTDGNTREDQIATGARWLRANLAATGAGLGLRPVSQALQEYPEMADLYTAIQDAYAPGGGTVQMLGLLGYAAPTPRTPRWALDTRMRPKPKNA</sequence>
<comment type="caution">
    <text evidence="1">The sequence shown here is derived from an EMBL/GenBank/DDBJ whole genome shotgun (WGS) entry which is preliminary data.</text>
</comment>
<dbReference type="PROSITE" id="PS51318">
    <property type="entry name" value="TAT"/>
    <property type="match status" value="1"/>
</dbReference>
<dbReference type="Proteomes" id="UP000193926">
    <property type="component" value="Unassembled WGS sequence"/>
</dbReference>
<name>A0A1X4NM79_9RHOB</name>
<dbReference type="NCBIfam" id="NF047509">
    <property type="entry name" value="Rv3131_FMN_oxido"/>
    <property type="match status" value="1"/>
</dbReference>
<dbReference type="RefSeq" id="WP_085636184.1">
    <property type="nucleotide sequence ID" value="NZ_JFKC01000005.1"/>
</dbReference>
<keyword evidence="2" id="KW-1185">Reference proteome</keyword>